<evidence type="ECO:0000256" key="2">
    <source>
        <dbReference type="ARBA" id="ARBA00022741"/>
    </source>
</evidence>
<keyword evidence="7" id="KW-1133">Transmembrane helix</keyword>
<dbReference type="PANTHER" id="PTHR43289:SF6">
    <property type="entry name" value="SERINE_THREONINE-PROTEIN KINASE NEKL-3"/>
    <property type="match status" value="1"/>
</dbReference>
<dbReference type="Pfam" id="PF00069">
    <property type="entry name" value="Pkinase"/>
    <property type="match status" value="1"/>
</dbReference>
<dbReference type="GO" id="GO:0005524">
    <property type="term" value="F:ATP binding"/>
    <property type="evidence" value="ECO:0007669"/>
    <property type="project" value="UniProtKB-UniRule"/>
</dbReference>
<dbReference type="PROSITE" id="PS00107">
    <property type="entry name" value="PROTEIN_KINASE_ATP"/>
    <property type="match status" value="1"/>
</dbReference>
<evidence type="ECO:0000256" key="4">
    <source>
        <dbReference type="ARBA" id="ARBA00022840"/>
    </source>
</evidence>
<feature type="compositionally biased region" description="Low complexity" evidence="6">
    <location>
        <begin position="365"/>
        <end position="374"/>
    </location>
</feature>
<evidence type="ECO:0000259" key="8">
    <source>
        <dbReference type="PROSITE" id="PS50011"/>
    </source>
</evidence>
<dbReference type="InterPro" id="IPR008271">
    <property type="entry name" value="Ser/Thr_kinase_AS"/>
</dbReference>
<feature type="domain" description="Protein kinase" evidence="8">
    <location>
        <begin position="23"/>
        <end position="292"/>
    </location>
</feature>
<keyword evidence="7" id="KW-0812">Transmembrane</keyword>
<evidence type="ECO:0000256" key="6">
    <source>
        <dbReference type="SAM" id="MobiDB-lite"/>
    </source>
</evidence>
<dbReference type="CDD" id="cd14014">
    <property type="entry name" value="STKc_PknB_like"/>
    <property type="match status" value="1"/>
</dbReference>
<dbReference type="InterPro" id="IPR013229">
    <property type="entry name" value="PEGA"/>
</dbReference>
<evidence type="ECO:0000256" key="3">
    <source>
        <dbReference type="ARBA" id="ARBA00022777"/>
    </source>
</evidence>
<protein>
    <submittedName>
        <fullName evidence="9">Protein kinase</fullName>
    </submittedName>
</protein>
<keyword evidence="4 5" id="KW-0067">ATP-binding</keyword>
<keyword evidence="7" id="KW-0472">Membrane</keyword>
<organism evidence="9 10">
    <name type="scientific">Archangium gephyra</name>
    <dbReference type="NCBI Taxonomy" id="48"/>
    <lineage>
        <taxon>Bacteria</taxon>
        <taxon>Pseudomonadati</taxon>
        <taxon>Myxococcota</taxon>
        <taxon>Myxococcia</taxon>
        <taxon>Myxococcales</taxon>
        <taxon>Cystobacterineae</taxon>
        <taxon>Archangiaceae</taxon>
        <taxon>Archangium</taxon>
    </lineage>
</organism>
<feature type="transmembrane region" description="Helical" evidence="7">
    <location>
        <begin position="379"/>
        <end position="401"/>
    </location>
</feature>
<feature type="region of interest" description="Disordered" evidence="6">
    <location>
        <begin position="414"/>
        <end position="434"/>
    </location>
</feature>
<evidence type="ECO:0000256" key="1">
    <source>
        <dbReference type="ARBA" id="ARBA00022679"/>
    </source>
</evidence>
<dbReference type="PANTHER" id="PTHR43289">
    <property type="entry name" value="MITOGEN-ACTIVATED PROTEIN KINASE KINASE KINASE 20-RELATED"/>
    <property type="match status" value="1"/>
</dbReference>
<feature type="compositionally biased region" description="Low complexity" evidence="6">
    <location>
        <begin position="314"/>
        <end position="333"/>
    </location>
</feature>
<dbReference type="Pfam" id="PF08308">
    <property type="entry name" value="PEGA"/>
    <property type="match status" value="1"/>
</dbReference>
<reference evidence="9 10" key="1">
    <citation type="submission" date="2017-08" db="EMBL/GenBank/DDBJ databases">
        <title>Infants hospitalized years apart are colonized by the same room-sourced microbial strains.</title>
        <authorList>
            <person name="Brooks B."/>
            <person name="Olm M.R."/>
            <person name="Firek B.A."/>
            <person name="Baker R."/>
            <person name="Thomas B.C."/>
            <person name="Morowitz M.J."/>
            <person name="Banfield J.F."/>
        </authorList>
    </citation>
    <scope>NUCLEOTIDE SEQUENCE [LARGE SCALE GENOMIC DNA]</scope>
    <source>
        <strain evidence="9">S2_003_000_R2_14</strain>
    </source>
</reference>
<evidence type="ECO:0000313" key="9">
    <source>
        <dbReference type="EMBL" id="PZR17600.1"/>
    </source>
</evidence>
<feature type="binding site" evidence="5">
    <location>
        <position position="52"/>
    </location>
    <ligand>
        <name>ATP</name>
        <dbReference type="ChEBI" id="CHEBI:30616"/>
    </ligand>
</feature>
<dbReference type="Gene3D" id="3.30.200.20">
    <property type="entry name" value="Phosphorylase Kinase, domain 1"/>
    <property type="match status" value="1"/>
</dbReference>
<proteinExistence type="predicted"/>
<evidence type="ECO:0000313" key="10">
    <source>
        <dbReference type="Proteomes" id="UP000249061"/>
    </source>
</evidence>
<dbReference type="PROSITE" id="PS50011">
    <property type="entry name" value="PROTEIN_KINASE_DOM"/>
    <property type="match status" value="1"/>
</dbReference>
<dbReference type="GO" id="GO:0004674">
    <property type="term" value="F:protein serine/threonine kinase activity"/>
    <property type="evidence" value="ECO:0007669"/>
    <property type="project" value="TreeGrafter"/>
</dbReference>
<accession>A0A2W5TPY4</accession>
<keyword evidence="1" id="KW-0808">Transferase</keyword>
<dbReference type="SUPFAM" id="SSF56112">
    <property type="entry name" value="Protein kinase-like (PK-like)"/>
    <property type="match status" value="1"/>
</dbReference>
<comment type="caution">
    <text evidence="9">The sequence shown here is derived from an EMBL/GenBank/DDBJ whole genome shotgun (WGS) entry which is preliminary data.</text>
</comment>
<name>A0A2W5TPY4_9BACT</name>
<feature type="region of interest" description="Disordered" evidence="6">
    <location>
        <begin position="496"/>
        <end position="527"/>
    </location>
</feature>
<evidence type="ECO:0000256" key="5">
    <source>
        <dbReference type="PROSITE-ProRule" id="PRU10141"/>
    </source>
</evidence>
<dbReference type="InterPro" id="IPR017441">
    <property type="entry name" value="Protein_kinase_ATP_BS"/>
</dbReference>
<dbReference type="Gene3D" id="1.10.510.10">
    <property type="entry name" value="Transferase(Phosphotransferase) domain 1"/>
    <property type="match status" value="1"/>
</dbReference>
<evidence type="ECO:0000256" key="7">
    <source>
        <dbReference type="SAM" id="Phobius"/>
    </source>
</evidence>
<feature type="compositionally biased region" description="Basic and acidic residues" evidence="6">
    <location>
        <begin position="517"/>
        <end position="527"/>
    </location>
</feature>
<keyword evidence="2 5" id="KW-0547">Nucleotide-binding</keyword>
<keyword evidence="3 9" id="KW-0418">Kinase</keyword>
<gene>
    <name evidence="9" type="ORF">DI536_04610</name>
</gene>
<dbReference type="PROSITE" id="PS00108">
    <property type="entry name" value="PROTEIN_KINASE_ST"/>
    <property type="match status" value="1"/>
</dbReference>
<dbReference type="InterPro" id="IPR011009">
    <property type="entry name" value="Kinase-like_dom_sf"/>
</dbReference>
<feature type="region of interest" description="Disordered" evidence="6">
    <location>
        <begin position="299"/>
        <end position="374"/>
    </location>
</feature>
<sequence>MAKEPFEGVNAQELIGKVLDNRYKVESVLGQGGMGMVFKGLQTSVQRPIALKTLHPQLAMAATFFERFKREAEVASRLHHPNIITIFDFGRTSDGLCYYVMEMLEGESLRQRIKREGPLTLRECAAIIEQCAAGVAHAHHQQVIHRDLKPHNIMLTRVDGHEYVKVLDFGLVKALEQEDEEQLTSTGQVLGTPQYMPPEQAGGEVVDQRSDLFSLTGVFFYCLTGHSPYGANSVRKALTLALAGNVPPVATYRRGAPVPRAIDEFIVKGLRPEKEDRFQTCEDFIEALHAAMAGTPDSVLDAVPQFTPEAPKDASSGSSSASRRGGTSASRARGPSKGVSAVSKPLPRSGSRSGSLVPHSPDTKQPSQSSSVVAQPTGIPLGAVVGGVGVLVLIIAVALAWKLTRTPEVVPPPPNTEPVIAKVEPTPPPKLDEPPALVKVTLKTSPEGAEVSEDGVMIGNTPLTIEWQRGATRTLIFKRSGSRDLTKSLRAEGEQTFEFNLEPRASPAVPGKKPTPVKKDPDIGAFD</sequence>
<dbReference type="AlphaFoldDB" id="A0A2W5TPY4"/>
<dbReference type="Proteomes" id="UP000249061">
    <property type="component" value="Unassembled WGS sequence"/>
</dbReference>
<dbReference type="EMBL" id="QFQP01000002">
    <property type="protein sequence ID" value="PZR17600.1"/>
    <property type="molecule type" value="Genomic_DNA"/>
</dbReference>
<dbReference type="SMART" id="SM00220">
    <property type="entry name" value="S_TKc"/>
    <property type="match status" value="1"/>
</dbReference>
<dbReference type="InterPro" id="IPR000719">
    <property type="entry name" value="Prot_kinase_dom"/>
</dbReference>